<reference evidence="7 8" key="1">
    <citation type="submission" date="2016-10" db="EMBL/GenBank/DDBJ databases">
        <authorList>
            <person name="de Groot N.N."/>
        </authorList>
    </citation>
    <scope>NUCLEOTIDE SEQUENCE [LARGE SCALE GENOMIC DNA]</scope>
    <source>
        <strain evidence="7 8">CGMCC 1.11147</strain>
    </source>
</reference>
<keyword evidence="8" id="KW-1185">Reference proteome</keyword>
<dbReference type="EMBL" id="FNIC01000005">
    <property type="protein sequence ID" value="SDO02422.1"/>
    <property type="molecule type" value="Genomic_DNA"/>
</dbReference>
<dbReference type="PANTHER" id="PTHR30213">
    <property type="entry name" value="INNER MEMBRANE PROTEIN YHJD"/>
    <property type="match status" value="1"/>
</dbReference>
<gene>
    <name evidence="7" type="ORF">SAMN05192576_3269</name>
</gene>
<keyword evidence="2" id="KW-1003">Cell membrane</keyword>
<evidence type="ECO:0000256" key="1">
    <source>
        <dbReference type="ARBA" id="ARBA00004651"/>
    </source>
</evidence>
<dbReference type="STRING" id="1005944.SAMN05192576_3269"/>
<evidence type="ECO:0000313" key="8">
    <source>
        <dbReference type="Proteomes" id="UP000199004"/>
    </source>
</evidence>
<evidence type="ECO:0000256" key="3">
    <source>
        <dbReference type="ARBA" id="ARBA00022692"/>
    </source>
</evidence>
<feature type="transmembrane region" description="Helical" evidence="6">
    <location>
        <begin position="331"/>
        <end position="349"/>
    </location>
</feature>
<keyword evidence="5 6" id="KW-0472">Membrane</keyword>
<dbReference type="GO" id="GO:0005886">
    <property type="term" value="C:plasma membrane"/>
    <property type="evidence" value="ECO:0007669"/>
    <property type="project" value="UniProtKB-SubCell"/>
</dbReference>
<dbReference type="Proteomes" id="UP000199004">
    <property type="component" value="Unassembled WGS sequence"/>
</dbReference>
<evidence type="ECO:0000256" key="2">
    <source>
        <dbReference type="ARBA" id="ARBA00022475"/>
    </source>
</evidence>
<keyword evidence="3 6" id="KW-0812">Transmembrane</keyword>
<dbReference type="OrthoDB" id="4127374at2"/>
<feature type="transmembrane region" description="Helical" evidence="6">
    <location>
        <begin position="256"/>
        <end position="273"/>
    </location>
</feature>
<organism evidence="7 8">
    <name type="scientific">Nocardioides szechwanensis</name>
    <dbReference type="NCBI Taxonomy" id="1005944"/>
    <lineage>
        <taxon>Bacteria</taxon>
        <taxon>Bacillati</taxon>
        <taxon>Actinomycetota</taxon>
        <taxon>Actinomycetes</taxon>
        <taxon>Propionibacteriales</taxon>
        <taxon>Nocardioidaceae</taxon>
        <taxon>Nocardioides</taxon>
    </lineage>
</organism>
<dbReference type="InterPro" id="IPR017039">
    <property type="entry name" value="Virul_fac_BrkB"/>
</dbReference>
<keyword evidence="4 6" id="KW-1133">Transmembrane helix</keyword>
<evidence type="ECO:0000313" key="7">
    <source>
        <dbReference type="EMBL" id="SDO02422.1"/>
    </source>
</evidence>
<accession>A0A1H0G6C6</accession>
<dbReference type="AlphaFoldDB" id="A0A1H0G6C6"/>
<feature type="transmembrane region" description="Helical" evidence="6">
    <location>
        <begin position="152"/>
        <end position="172"/>
    </location>
</feature>
<evidence type="ECO:0000256" key="6">
    <source>
        <dbReference type="SAM" id="Phobius"/>
    </source>
</evidence>
<proteinExistence type="predicted"/>
<comment type="subcellular location">
    <subcellularLocation>
        <location evidence="1">Cell membrane</location>
        <topology evidence="1">Multi-pass membrane protein</topology>
    </subcellularLocation>
</comment>
<dbReference type="Pfam" id="PF03631">
    <property type="entry name" value="Virul_fac_BrkB"/>
    <property type="match status" value="1"/>
</dbReference>
<dbReference type="PANTHER" id="PTHR30213:SF1">
    <property type="entry name" value="INNER MEMBRANE PROTEIN YHJD"/>
    <property type="match status" value="1"/>
</dbReference>
<feature type="transmembrane region" description="Helical" evidence="6">
    <location>
        <begin position="103"/>
        <end position="123"/>
    </location>
</feature>
<evidence type="ECO:0000256" key="4">
    <source>
        <dbReference type="ARBA" id="ARBA00022989"/>
    </source>
</evidence>
<sequence>MASRKVRLSARLTRLRERRPLVDHALRMQQHYGAVKAGQQAGAVTYFGFLSFFPILALAFAAVGWISKVYHDARDTTVEAIESVFPGMIGGDTGIALADIESAAGAAVGFGLLGVAYAGLGWLSSLRDALLVTFELPSFEQPNFVMGKLRDLLTLGAVGLTLLLSVGISGVVAGGSEQILEWLDLGVGLEPVLWVLGVVVGLAASTVLFLALFRLLADPHTPKRSLASGALLGAIGFEILKLLSSTLLKATKEQPAFQAFGIALILVVWINYFSRVVLYAASWAHTSPAARALRVDEPAVVQGPQVPSLVELPATAVTETREPPGGSGRSWGAPFAAGAAAMLALTAVLRRRTPR</sequence>
<protein>
    <submittedName>
        <fullName evidence="7">Membrane protein</fullName>
    </submittedName>
</protein>
<feature type="transmembrane region" description="Helical" evidence="6">
    <location>
        <begin position="192"/>
        <end position="213"/>
    </location>
</feature>
<name>A0A1H0G6C6_9ACTN</name>
<feature type="transmembrane region" description="Helical" evidence="6">
    <location>
        <begin position="46"/>
        <end position="66"/>
    </location>
</feature>
<dbReference type="RefSeq" id="WP_091025859.1">
    <property type="nucleotide sequence ID" value="NZ_BKAE01000017.1"/>
</dbReference>
<evidence type="ECO:0000256" key="5">
    <source>
        <dbReference type="ARBA" id="ARBA00023136"/>
    </source>
</evidence>